<dbReference type="EMBL" id="JABFUB010000015">
    <property type="protein sequence ID" value="MCG6662975.1"/>
    <property type="molecule type" value="Genomic_DNA"/>
</dbReference>
<reference evidence="8 10" key="2">
    <citation type="submission" date="2020-07" db="EMBL/GenBank/DDBJ databases">
        <title>Identification of Halomonas strains.</title>
        <authorList>
            <person name="Xiao Z."/>
            <person name="Shen J."/>
        </authorList>
    </citation>
    <scope>NUCLEOTIDE SEQUENCE [LARGE SCALE GENOMIC DNA]</scope>
    <source>
        <strain evidence="8 10">DSM 17331</strain>
    </source>
</reference>
<proteinExistence type="inferred from homology"/>
<organism evidence="8 10">
    <name type="scientific">Billgrantia kenyensis</name>
    <dbReference type="NCBI Taxonomy" id="321266"/>
    <lineage>
        <taxon>Bacteria</taxon>
        <taxon>Pseudomonadati</taxon>
        <taxon>Pseudomonadota</taxon>
        <taxon>Gammaproteobacteria</taxon>
        <taxon>Oceanospirillales</taxon>
        <taxon>Halomonadaceae</taxon>
        <taxon>Billgrantia</taxon>
    </lineage>
</organism>
<keyword evidence="4 7" id="KW-1133">Transmembrane helix</keyword>
<comment type="caution">
    <text evidence="8">The sequence shown here is derived from an EMBL/GenBank/DDBJ whole genome shotgun (WGS) entry which is preliminary data.</text>
</comment>
<feature type="compositionally biased region" description="Low complexity" evidence="6">
    <location>
        <begin position="106"/>
        <end position="116"/>
    </location>
</feature>
<evidence type="ECO:0000313" key="11">
    <source>
        <dbReference type="Proteomes" id="UP000814353"/>
    </source>
</evidence>
<evidence type="ECO:0000256" key="7">
    <source>
        <dbReference type="SAM" id="Phobius"/>
    </source>
</evidence>
<accession>A0A7W0AEY0</accession>
<dbReference type="Pfam" id="PF01679">
    <property type="entry name" value="Pmp3"/>
    <property type="match status" value="1"/>
</dbReference>
<dbReference type="AlphaFoldDB" id="A0A7W0AEY0"/>
<name>A0A7W0AEY0_9GAMM</name>
<feature type="region of interest" description="Disordered" evidence="6">
    <location>
        <begin position="1"/>
        <end position="47"/>
    </location>
</feature>
<dbReference type="Proteomes" id="UP000518091">
    <property type="component" value="Unassembled WGS sequence"/>
</dbReference>
<feature type="transmembrane region" description="Helical" evidence="7">
    <location>
        <begin position="152"/>
        <end position="171"/>
    </location>
</feature>
<comment type="similarity">
    <text evidence="2">Belongs to the UPF0057 (PMP3) family.</text>
</comment>
<dbReference type="GO" id="GO:0016020">
    <property type="term" value="C:membrane"/>
    <property type="evidence" value="ECO:0007669"/>
    <property type="project" value="UniProtKB-SubCell"/>
</dbReference>
<evidence type="ECO:0000256" key="3">
    <source>
        <dbReference type="ARBA" id="ARBA00022692"/>
    </source>
</evidence>
<evidence type="ECO:0000256" key="2">
    <source>
        <dbReference type="ARBA" id="ARBA00009530"/>
    </source>
</evidence>
<evidence type="ECO:0000313" key="8">
    <source>
        <dbReference type="EMBL" id="MBA2780010.1"/>
    </source>
</evidence>
<keyword evidence="3 7" id="KW-0812">Transmembrane</keyword>
<keyword evidence="5 7" id="KW-0472">Membrane</keyword>
<dbReference type="RefSeq" id="WP_181515479.1">
    <property type="nucleotide sequence ID" value="NZ_JABFUB010000015.1"/>
</dbReference>
<evidence type="ECO:0000256" key="4">
    <source>
        <dbReference type="ARBA" id="ARBA00022989"/>
    </source>
</evidence>
<evidence type="ECO:0000313" key="10">
    <source>
        <dbReference type="Proteomes" id="UP000518091"/>
    </source>
</evidence>
<dbReference type="InterPro" id="IPR000612">
    <property type="entry name" value="PMP3"/>
</dbReference>
<comment type="subcellular location">
    <subcellularLocation>
        <location evidence="1">Membrane</location>
    </subcellularLocation>
</comment>
<dbReference type="Proteomes" id="UP000814353">
    <property type="component" value="Unassembled WGS sequence"/>
</dbReference>
<feature type="compositionally biased region" description="Basic and acidic residues" evidence="6">
    <location>
        <begin position="1"/>
        <end position="33"/>
    </location>
</feature>
<keyword evidence="11" id="KW-1185">Reference proteome</keyword>
<protein>
    <submittedName>
        <fullName evidence="8">YqaE/Pmp3 family membrane protein</fullName>
    </submittedName>
</protein>
<evidence type="ECO:0000256" key="5">
    <source>
        <dbReference type="ARBA" id="ARBA00023136"/>
    </source>
</evidence>
<evidence type="ECO:0000256" key="1">
    <source>
        <dbReference type="ARBA" id="ARBA00004370"/>
    </source>
</evidence>
<gene>
    <name evidence="8" type="ORF">H1D44_14035</name>
    <name evidence="9" type="ORF">HOP48_15665</name>
</gene>
<feature type="compositionally biased region" description="Basic and acidic residues" evidence="6">
    <location>
        <begin position="69"/>
        <end position="79"/>
    </location>
</feature>
<reference evidence="9 11" key="1">
    <citation type="submission" date="2020-05" db="EMBL/GenBank/DDBJ databases">
        <title>Comparative genomic analysis of denitrifying bacteria from Halomonas genus.</title>
        <authorList>
            <person name="Wang L."/>
            <person name="Shao Z."/>
        </authorList>
    </citation>
    <scope>NUCLEOTIDE SEQUENCE [LARGE SCALE GENOMIC DNA]</scope>
    <source>
        <strain evidence="9 11">DSM 17331</strain>
    </source>
</reference>
<evidence type="ECO:0000313" key="9">
    <source>
        <dbReference type="EMBL" id="MCG6662975.1"/>
    </source>
</evidence>
<feature type="region of interest" description="Disordered" evidence="6">
    <location>
        <begin position="69"/>
        <end position="116"/>
    </location>
</feature>
<evidence type="ECO:0000256" key="6">
    <source>
        <dbReference type="SAM" id="MobiDB-lite"/>
    </source>
</evidence>
<sequence>MDAREYLARKGLDGSRDDERPNTLEEKAWDRARHAGGHKPRAGTPYDWEEWERYHEELAEGADGIEQKIDHEAHRQAHERAKRKQQHVSGVQEYIPSPDDGLPPASGTVTSKTSTVSPAWQVSPALRFAFKALAIMLPPLAVGLAQGGARRVVVSLLLTLLGWLPGCLYAWRWLNRQ</sequence>
<dbReference type="EMBL" id="JACEFT010000018">
    <property type="protein sequence ID" value="MBA2780010.1"/>
    <property type="molecule type" value="Genomic_DNA"/>
</dbReference>